<dbReference type="PROSITE" id="PS51257">
    <property type="entry name" value="PROKAR_LIPOPROTEIN"/>
    <property type="match status" value="1"/>
</dbReference>
<keyword evidence="6" id="KW-1185">Reference proteome</keyword>
<dbReference type="GeneID" id="49393667"/>
<comment type="caution">
    <text evidence="3">The sequence shown here is derived from an EMBL/GenBank/DDBJ whole genome shotgun (WGS) entry which is preliminary data.</text>
</comment>
<evidence type="ECO:0000256" key="1">
    <source>
        <dbReference type="SAM" id="MobiDB-lite"/>
    </source>
</evidence>
<evidence type="ECO:0000313" key="8">
    <source>
        <dbReference type="Proteomes" id="UP001151834"/>
    </source>
</evidence>
<dbReference type="OrthoDB" id="2320040at2"/>
<keyword evidence="2" id="KW-0732">Signal</keyword>
<evidence type="ECO:0000313" key="4">
    <source>
        <dbReference type="EMBL" id="PRO91610.1"/>
    </source>
</evidence>
<dbReference type="Proteomes" id="UP001151834">
    <property type="component" value="Unassembled WGS sequence"/>
</dbReference>
<dbReference type="EMBL" id="PVOB01000278">
    <property type="protein sequence ID" value="PRO91610.1"/>
    <property type="molecule type" value="Genomic_DNA"/>
</dbReference>
<feature type="compositionally biased region" description="Basic and acidic residues" evidence="1">
    <location>
        <begin position="38"/>
        <end position="48"/>
    </location>
</feature>
<accession>A0A2I0Z5Y2</accession>
<organism evidence="3 8">
    <name type="scientific">Lactiplantibacillus pentosus</name>
    <name type="common">Lactobacillus pentosus</name>
    <dbReference type="NCBI Taxonomy" id="1589"/>
    <lineage>
        <taxon>Bacteria</taxon>
        <taxon>Bacillati</taxon>
        <taxon>Bacillota</taxon>
        <taxon>Bacilli</taxon>
        <taxon>Lactobacillales</taxon>
        <taxon>Lactobacillaceae</taxon>
        <taxon>Lactiplantibacillus</taxon>
    </lineage>
</organism>
<reference evidence="4 6" key="1">
    <citation type="submission" date="2018-03" db="EMBL/GenBank/DDBJ databases">
        <title>Draft Genome Sequences of six Lactobacillus pentosus Strains Isolated from Brines of Traditionally Fermented Spanish-Style Green Table Olives.</title>
        <authorList>
            <person name="Calero-Delgado B."/>
            <person name="Martin-Platero A.M."/>
            <person name="Perez-Pulido A.J."/>
            <person name="Benitez-Cabello A."/>
            <person name="Casimiro-Soriguer C.S."/>
            <person name="Martinez-Bueno M."/>
            <person name="Arroyo-Lopez F.N."/>
            <person name="Rodriguez-Gomez F."/>
            <person name="Bautista-Gallego J."/>
            <person name="Garrido-Fernandez A."/>
            <person name="Jimenez-Diaz R."/>
        </authorList>
    </citation>
    <scope>NUCLEOTIDE SEQUENCE [LARGE SCALE GENOMIC DNA]</scope>
    <source>
        <strain evidence="4 6">IG2</strain>
    </source>
</reference>
<dbReference type="EMBL" id="JAPEQV010000004">
    <property type="protein sequence ID" value="MDF2312146.1"/>
    <property type="molecule type" value="Genomic_DNA"/>
</dbReference>
<gene>
    <name evidence="4" type="ORF">C6Y08_16060</name>
    <name evidence="5" type="ORF">D6U18_12470</name>
    <name evidence="3" type="ORF">OOJ94_04885</name>
</gene>
<feature type="signal peptide" evidence="2">
    <location>
        <begin position="1"/>
        <end position="22"/>
    </location>
</feature>
<name>A0A2I0Z5Y2_LACPE</name>
<evidence type="ECO:0000313" key="6">
    <source>
        <dbReference type="Proteomes" id="UP000238378"/>
    </source>
</evidence>
<dbReference type="Proteomes" id="UP000276249">
    <property type="component" value="Unassembled WGS sequence"/>
</dbReference>
<evidence type="ECO:0000313" key="3">
    <source>
        <dbReference type="EMBL" id="MDF2312146.1"/>
    </source>
</evidence>
<feature type="chain" id="PRO_5044574335" description="Lipoprotein" evidence="2">
    <location>
        <begin position="23"/>
        <end position="141"/>
    </location>
</feature>
<reference evidence="3" key="4">
    <citation type="journal article" date="2023" name="Front Nutr">
        <title>Lactiplantibacillus pentosus P2020 protects the hyperuricemia and renal inflammation in mice.</title>
        <authorList>
            <person name="Wang Z."/>
            <person name="Song L."/>
            <person name="Li X."/>
            <person name="Xiao Y."/>
            <person name="Huang Y."/>
            <person name="Zhang Y."/>
            <person name="Li J."/>
            <person name="Li M."/>
            <person name="Ren Z."/>
        </authorList>
    </citation>
    <scope>NUCLEOTIDE SEQUENCE</scope>
    <source>
        <strain evidence="3">P2000</strain>
    </source>
</reference>
<protein>
    <recommendedName>
        <fullName evidence="9">Lipoprotein</fullName>
    </recommendedName>
</protein>
<proteinExistence type="predicted"/>
<evidence type="ECO:0000256" key="2">
    <source>
        <dbReference type="SAM" id="SignalP"/>
    </source>
</evidence>
<feature type="compositionally biased region" description="Polar residues" evidence="1">
    <location>
        <begin position="26"/>
        <end position="35"/>
    </location>
</feature>
<sequence>MTRGIIIGGCSLLLLAGCTSQAEPSISTKTASSVAASDRAEQTRRDNQAADASAKKRLGNNYQATNDHITSATGAAQAVAQVLHEPKSQTFAVIPTANRDGQGHHYYQVDAYRKKTDGGRGHYLNSYFVYANGNITTKQTN</sequence>
<dbReference type="Proteomes" id="UP000238378">
    <property type="component" value="Unassembled WGS sequence"/>
</dbReference>
<dbReference type="RefSeq" id="WP_050339987.1">
    <property type="nucleotide sequence ID" value="NZ_BJZC01000147.1"/>
</dbReference>
<reference evidence="3" key="3">
    <citation type="submission" date="2022-11" db="EMBL/GenBank/DDBJ databases">
        <authorList>
            <person name="Wang Z."/>
        </authorList>
    </citation>
    <scope>NUCLEOTIDE SEQUENCE</scope>
    <source>
        <strain evidence="3">P2000</strain>
    </source>
</reference>
<evidence type="ECO:0008006" key="9">
    <source>
        <dbReference type="Google" id="ProtNLM"/>
    </source>
</evidence>
<feature type="region of interest" description="Disordered" evidence="1">
    <location>
        <begin position="26"/>
        <end position="65"/>
    </location>
</feature>
<reference evidence="5 7" key="2">
    <citation type="submission" date="2018-10" db="EMBL/GenBank/DDBJ databases">
        <title>Genome sequences of five Lactobacillus pentosus strains isolated from brines of traditionally fermented spanish-style green table olives and differences between them.</title>
        <authorList>
            <person name="Jimenez Diaz R."/>
        </authorList>
    </citation>
    <scope>NUCLEOTIDE SEQUENCE [LARGE SCALE GENOMIC DNA]</scope>
    <source>
        <strain evidence="5 7">IG10</strain>
    </source>
</reference>
<dbReference type="EMBL" id="RDCJ01000104">
    <property type="protein sequence ID" value="RMW45165.1"/>
    <property type="molecule type" value="Genomic_DNA"/>
</dbReference>
<evidence type="ECO:0000313" key="5">
    <source>
        <dbReference type="EMBL" id="RMW45165.1"/>
    </source>
</evidence>
<dbReference type="AlphaFoldDB" id="A0A2I0Z5Y2"/>
<evidence type="ECO:0000313" key="7">
    <source>
        <dbReference type="Proteomes" id="UP000276249"/>
    </source>
</evidence>